<dbReference type="AlphaFoldDB" id="A0A840ZKY6"/>
<dbReference type="EMBL" id="JACHOP010000016">
    <property type="protein sequence ID" value="MBB5758689.1"/>
    <property type="molecule type" value="Genomic_DNA"/>
</dbReference>
<reference evidence="2 3" key="1">
    <citation type="submission" date="2020-08" db="EMBL/GenBank/DDBJ databases">
        <title>Genomic Encyclopedia of Type Strains, Phase IV (KMG-IV): sequencing the most valuable type-strain genomes for metagenomic binning, comparative biology and taxonomic classification.</title>
        <authorList>
            <person name="Goeker M."/>
        </authorList>
    </citation>
    <scope>NUCLEOTIDE SEQUENCE [LARGE SCALE GENOMIC DNA]</scope>
    <source>
        <strain evidence="2 3">DSM 2163</strain>
    </source>
</reference>
<dbReference type="Proteomes" id="UP000583454">
    <property type="component" value="Unassembled WGS sequence"/>
</dbReference>
<dbReference type="RefSeq" id="WP_183571339.1">
    <property type="nucleotide sequence ID" value="NZ_JACHOP010000016.1"/>
</dbReference>
<accession>A0A840ZKY6</accession>
<comment type="caution">
    <text evidence="2">The sequence shown here is derived from an EMBL/GenBank/DDBJ whole genome shotgun (WGS) entry which is preliminary data.</text>
</comment>
<evidence type="ECO:0000313" key="2">
    <source>
        <dbReference type="EMBL" id="MBB5758689.1"/>
    </source>
</evidence>
<name>A0A840ZKY6_9HYPH</name>
<sequence length="162" mass="18350">MGSTLKDELRRTFALATLRQQAGTLRNGRHWSQVDALMARSRTLREREGQLFAERYDSRVEAARRRLLDEAAVPERALRPRWAGHDRFDEAGLLRQARREVQAGHERRLGRIMEAEARALTEIVRQAGWQNDLQGQARDAFAREAGPASLAGPVRKSGPTRG</sequence>
<gene>
    <name evidence="2" type="ORF">HNR00_003412</name>
</gene>
<feature type="region of interest" description="Disordered" evidence="1">
    <location>
        <begin position="138"/>
        <end position="162"/>
    </location>
</feature>
<organism evidence="2 3">
    <name type="scientific">Methylorubrum rhodinum</name>
    <dbReference type="NCBI Taxonomy" id="29428"/>
    <lineage>
        <taxon>Bacteria</taxon>
        <taxon>Pseudomonadati</taxon>
        <taxon>Pseudomonadota</taxon>
        <taxon>Alphaproteobacteria</taxon>
        <taxon>Hyphomicrobiales</taxon>
        <taxon>Methylobacteriaceae</taxon>
        <taxon>Methylorubrum</taxon>
    </lineage>
</organism>
<protein>
    <submittedName>
        <fullName evidence="2">Uncharacterized protein</fullName>
    </submittedName>
</protein>
<keyword evidence="3" id="KW-1185">Reference proteome</keyword>
<evidence type="ECO:0000256" key="1">
    <source>
        <dbReference type="SAM" id="MobiDB-lite"/>
    </source>
</evidence>
<evidence type="ECO:0000313" key="3">
    <source>
        <dbReference type="Proteomes" id="UP000583454"/>
    </source>
</evidence>
<proteinExistence type="predicted"/>